<sequence length="217" mass="25186">MFIRDDLFWRSGNWKDGSFEFLENNKGINFNRVSNENETYLIYFSFNNNYRAESTSVIQTQLRLKEDGNLRMNMNNEDFEHSICPLLEKDNEGCVWKKQHKMPRCRNWLYPNGVAFKTMFVHTLEDTINVSSSSSYKDTNLTRFECEIICIYDCDCIGFGVSKQEDGNGGCEIWKSGAKIIVMDEGEREGWFLNGEESSDPPAPSPHPYPCNYRNGN</sequence>
<dbReference type="Pfam" id="PF08276">
    <property type="entry name" value="PAN_2"/>
    <property type="match status" value="1"/>
</dbReference>
<dbReference type="Gramene" id="KGN45363">
    <property type="protein sequence ID" value="KGN45363"/>
    <property type="gene ID" value="Csa_7G446800"/>
</dbReference>
<organism evidence="3 4">
    <name type="scientific">Cucumis sativus</name>
    <name type="common">Cucumber</name>
    <dbReference type="NCBI Taxonomy" id="3659"/>
    <lineage>
        <taxon>Eukaryota</taxon>
        <taxon>Viridiplantae</taxon>
        <taxon>Streptophyta</taxon>
        <taxon>Embryophyta</taxon>
        <taxon>Tracheophyta</taxon>
        <taxon>Spermatophyta</taxon>
        <taxon>Magnoliopsida</taxon>
        <taxon>eudicotyledons</taxon>
        <taxon>Gunneridae</taxon>
        <taxon>Pentapetalae</taxon>
        <taxon>rosids</taxon>
        <taxon>fabids</taxon>
        <taxon>Cucurbitales</taxon>
        <taxon>Cucurbitaceae</taxon>
        <taxon>Benincaseae</taxon>
        <taxon>Cucumis</taxon>
    </lineage>
</organism>
<accession>A0A0A0K7B0</accession>
<evidence type="ECO:0000259" key="2">
    <source>
        <dbReference type="Pfam" id="PF08276"/>
    </source>
</evidence>
<dbReference type="AlphaFoldDB" id="A0A0A0K7B0"/>
<protein>
    <recommendedName>
        <fullName evidence="2">Apple domain-containing protein</fullName>
    </recommendedName>
</protein>
<feature type="domain" description="Apple" evidence="2">
    <location>
        <begin position="128"/>
        <end position="176"/>
    </location>
</feature>
<reference evidence="3 4" key="3">
    <citation type="journal article" date="2010" name="BMC Genomics">
        <title>Transcriptome sequencing and comparative analysis of cucumber flowers with different sex types.</title>
        <authorList>
            <person name="Guo S."/>
            <person name="Zheng Y."/>
            <person name="Joung J.G."/>
            <person name="Liu S."/>
            <person name="Zhang Z."/>
            <person name="Crasta O.R."/>
            <person name="Sobral B.W."/>
            <person name="Xu Y."/>
            <person name="Huang S."/>
            <person name="Fei Z."/>
        </authorList>
    </citation>
    <scope>NUCLEOTIDE SEQUENCE [LARGE SCALE GENOMIC DNA]</scope>
    <source>
        <strain evidence="4">cv. 9930</strain>
    </source>
</reference>
<dbReference type="Proteomes" id="UP000029981">
    <property type="component" value="Chromosome 7"/>
</dbReference>
<dbReference type="InterPro" id="IPR003609">
    <property type="entry name" value="Pan_app"/>
</dbReference>
<evidence type="ECO:0000256" key="1">
    <source>
        <dbReference type="SAM" id="MobiDB-lite"/>
    </source>
</evidence>
<name>A0A0A0K7B0_CUCSA</name>
<reference evidence="3 4" key="2">
    <citation type="journal article" date="2009" name="PLoS ONE">
        <title>An integrated genetic and cytogenetic map of the cucumber genome.</title>
        <authorList>
            <person name="Ren Y."/>
            <person name="Zhang Z."/>
            <person name="Liu J."/>
            <person name="Staub J.E."/>
            <person name="Han Y."/>
            <person name="Cheng Z."/>
            <person name="Li X."/>
            <person name="Lu J."/>
            <person name="Miao H."/>
            <person name="Kang H."/>
            <person name="Xie B."/>
            <person name="Gu X."/>
            <person name="Wang X."/>
            <person name="Du Y."/>
            <person name="Jin W."/>
            <person name="Huang S."/>
        </authorList>
    </citation>
    <scope>NUCLEOTIDE SEQUENCE [LARGE SCALE GENOMIC DNA]</scope>
    <source>
        <strain evidence="4">cv. 9930</strain>
    </source>
</reference>
<evidence type="ECO:0000313" key="4">
    <source>
        <dbReference type="Proteomes" id="UP000029981"/>
    </source>
</evidence>
<keyword evidence="4" id="KW-1185">Reference proteome</keyword>
<dbReference type="EMBL" id="CM002928">
    <property type="protein sequence ID" value="KGN45363.1"/>
    <property type="molecule type" value="Genomic_DNA"/>
</dbReference>
<proteinExistence type="predicted"/>
<gene>
    <name evidence="3" type="ORF">Csa_7G446800</name>
</gene>
<reference evidence="3 4" key="1">
    <citation type="journal article" date="2009" name="Nat. Genet.">
        <title>The genome of the cucumber, Cucumis sativus L.</title>
        <authorList>
            <person name="Huang S."/>
            <person name="Li R."/>
            <person name="Zhang Z."/>
            <person name="Li L."/>
            <person name="Gu X."/>
            <person name="Fan W."/>
            <person name="Lucas W.J."/>
            <person name="Wang X."/>
            <person name="Xie B."/>
            <person name="Ni P."/>
            <person name="Ren Y."/>
            <person name="Zhu H."/>
            <person name="Li J."/>
            <person name="Lin K."/>
            <person name="Jin W."/>
            <person name="Fei Z."/>
            <person name="Li G."/>
            <person name="Staub J."/>
            <person name="Kilian A."/>
            <person name="van der Vossen E.A."/>
            <person name="Wu Y."/>
            <person name="Guo J."/>
            <person name="He J."/>
            <person name="Jia Z."/>
            <person name="Ren Y."/>
            <person name="Tian G."/>
            <person name="Lu Y."/>
            <person name="Ruan J."/>
            <person name="Qian W."/>
            <person name="Wang M."/>
            <person name="Huang Q."/>
            <person name="Li B."/>
            <person name="Xuan Z."/>
            <person name="Cao J."/>
            <person name="Asan"/>
            <person name="Wu Z."/>
            <person name="Zhang J."/>
            <person name="Cai Q."/>
            <person name="Bai Y."/>
            <person name="Zhao B."/>
            <person name="Han Y."/>
            <person name="Li Y."/>
            <person name="Li X."/>
            <person name="Wang S."/>
            <person name="Shi Q."/>
            <person name="Liu S."/>
            <person name="Cho W.K."/>
            <person name="Kim J.Y."/>
            <person name="Xu Y."/>
            <person name="Heller-Uszynska K."/>
            <person name="Miao H."/>
            <person name="Cheng Z."/>
            <person name="Zhang S."/>
            <person name="Wu J."/>
            <person name="Yang Y."/>
            <person name="Kang H."/>
            <person name="Li M."/>
            <person name="Liang H."/>
            <person name="Ren X."/>
            <person name="Shi Z."/>
            <person name="Wen M."/>
            <person name="Jian M."/>
            <person name="Yang H."/>
            <person name="Zhang G."/>
            <person name="Yang Z."/>
            <person name="Chen R."/>
            <person name="Liu S."/>
            <person name="Li J."/>
            <person name="Ma L."/>
            <person name="Liu H."/>
            <person name="Zhou Y."/>
            <person name="Zhao J."/>
            <person name="Fang X."/>
            <person name="Li G."/>
            <person name="Fang L."/>
            <person name="Li Y."/>
            <person name="Liu D."/>
            <person name="Zheng H."/>
            <person name="Zhang Y."/>
            <person name="Qin N."/>
            <person name="Li Z."/>
            <person name="Yang G."/>
            <person name="Yang S."/>
            <person name="Bolund L."/>
            <person name="Kristiansen K."/>
            <person name="Zheng H."/>
            <person name="Li S."/>
            <person name="Zhang X."/>
            <person name="Yang H."/>
            <person name="Wang J."/>
            <person name="Sun R."/>
            <person name="Zhang B."/>
            <person name="Jiang S."/>
            <person name="Wang J."/>
            <person name="Du Y."/>
            <person name="Li S."/>
        </authorList>
    </citation>
    <scope>NUCLEOTIDE SEQUENCE [LARGE SCALE GENOMIC DNA]</scope>
    <source>
        <strain evidence="4">cv. 9930</strain>
    </source>
</reference>
<evidence type="ECO:0000313" key="3">
    <source>
        <dbReference type="EMBL" id="KGN45363.1"/>
    </source>
</evidence>
<reference evidence="3 4" key="4">
    <citation type="journal article" date="2011" name="BMC Genomics">
        <title>RNA-Seq improves annotation of protein-coding genes in the cucumber genome.</title>
        <authorList>
            <person name="Li Z."/>
            <person name="Zhang Z."/>
            <person name="Yan P."/>
            <person name="Huang S."/>
            <person name="Fei Z."/>
            <person name="Lin K."/>
        </authorList>
    </citation>
    <scope>NUCLEOTIDE SEQUENCE [LARGE SCALE GENOMIC DNA]</scope>
    <source>
        <strain evidence="4">cv. 9930</strain>
    </source>
</reference>
<feature type="region of interest" description="Disordered" evidence="1">
    <location>
        <begin position="192"/>
        <end position="217"/>
    </location>
</feature>
<dbReference type="eggNOG" id="ENOG502QTRQ">
    <property type="taxonomic scope" value="Eukaryota"/>
</dbReference>